<protein>
    <submittedName>
        <fullName evidence="1">Uncharacterized protein</fullName>
    </submittedName>
</protein>
<dbReference type="EMBL" id="BGPR01020103">
    <property type="protein sequence ID" value="GBN83809.1"/>
    <property type="molecule type" value="Genomic_DNA"/>
</dbReference>
<evidence type="ECO:0000313" key="1">
    <source>
        <dbReference type="EMBL" id="GBN83809.1"/>
    </source>
</evidence>
<dbReference type="OrthoDB" id="6455132at2759"/>
<reference evidence="1 2" key="1">
    <citation type="journal article" date="2019" name="Sci. Rep.">
        <title>Orb-weaving spider Araneus ventricosus genome elucidates the spidroin gene catalogue.</title>
        <authorList>
            <person name="Kono N."/>
            <person name="Nakamura H."/>
            <person name="Ohtoshi R."/>
            <person name="Moran D.A.P."/>
            <person name="Shinohara A."/>
            <person name="Yoshida Y."/>
            <person name="Fujiwara M."/>
            <person name="Mori M."/>
            <person name="Tomita M."/>
            <person name="Arakawa K."/>
        </authorList>
    </citation>
    <scope>NUCLEOTIDE SEQUENCE [LARGE SCALE GENOMIC DNA]</scope>
</reference>
<comment type="caution">
    <text evidence="1">The sequence shown here is derived from an EMBL/GenBank/DDBJ whole genome shotgun (WGS) entry which is preliminary data.</text>
</comment>
<sequence length="213" mass="24495">MTLIGSSRYYATLNIHLGVKGVVLSLLQQILGSIPYIPKHGYFTNYSDEVEETAQRLLVNESENLQPFGELFGRVTTTFIRTIPNRLIKCYSINLQLDPCSRKLATRRFDTTHLREYFMGRYPLQIRKLESFYPWGKLSAMVDFHSPFVPTNILMDGQILTSGFVHVVDVQVETEELLLPSPYQTNCRDYTDVNKETCIANKTRNPSSYQVNL</sequence>
<dbReference type="Proteomes" id="UP000499080">
    <property type="component" value="Unassembled WGS sequence"/>
</dbReference>
<organism evidence="1 2">
    <name type="scientific">Araneus ventricosus</name>
    <name type="common">Orbweaver spider</name>
    <name type="synonym">Epeira ventricosa</name>
    <dbReference type="NCBI Taxonomy" id="182803"/>
    <lineage>
        <taxon>Eukaryota</taxon>
        <taxon>Metazoa</taxon>
        <taxon>Ecdysozoa</taxon>
        <taxon>Arthropoda</taxon>
        <taxon>Chelicerata</taxon>
        <taxon>Arachnida</taxon>
        <taxon>Araneae</taxon>
        <taxon>Araneomorphae</taxon>
        <taxon>Entelegynae</taxon>
        <taxon>Araneoidea</taxon>
        <taxon>Araneidae</taxon>
        <taxon>Araneus</taxon>
    </lineage>
</organism>
<proteinExistence type="predicted"/>
<keyword evidence="2" id="KW-1185">Reference proteome</keyword>
<name>A0A4Y2S945_ARAVE</name>
<evidence type="ECO:0000313" key="2">
    <source>
        <dbReference type="Proteomes" id="UP000499080"/>
    </source>
</evidence>
<gene>
    <name evidence="1" type="ORF">AVEN_189720_1</name>
</gene>
<dbReference type="AlphaFoldDB" id="A0A4Y2S945"/>
<accession>A0A4Y2S945</accession>